<dbReference type="STRING" id="1159016.SAMN02927937_02017"/>
<organism evidence="3 4">
    <name type="scientific">Paenimyroides marinum</name>
    <dbReference type="NCBI Taxonomy" id="1159016"/>
    <lineage>
        <taxon>Bacteria</taxon>
        <taxon>Pseudomonadati</taxon>
        <taxon>Bacteroidota</taxon>
        <taxon>Flavobacteriia</taxon>
        <taxon>Flavobacteriales</taxon>
        <taxon>Flavobacteriaceae</taxon>
        <taxon>Paenimyroides</taxon>
    </lineage>
</organism>
<evidence type="ECO:0000259" key="2">
    <source>
        <dbReference type="Pfam" id="PF05036"/>
    </source>
</evidence>
<dbReference type="EMBL" id="FNXE01000028">
    <property type="protein sequence ID" value="SEH89860.1"/>
    <property type="molecule type" value="Genomic_DNA"/>
</dbReference>
<dbReference type="Proteomes" id="UP000199634">
    <property type="component" value="Unassembled WGS sequence"/>
</dbReference>
<evidence type="ECO:0000256" key="1">
    <source>
        <dbReference type="SAM" id="SignalP"/>
    </source>
</evidence>
<dbReference type="OrthoDB" id="2473397at2"/>
<dbReference type="AlphaFoldDB" id="A0A1H6LMP3"/>
<evidence type="ECO:0000313" key="4">
    <source>
        <dbReference type="Proteomes" id="UP000199634"/>
    </source>
</evidence>
<name>A0A1H6LMP3_9FLAO</name>
<dbReference type="GO" id="GO:0042834">
    <property type="term" value="F:peptidoglycan binding"/>
    <property type="evidence" value="ECO:0007669"/>
    <property type="project" value="InterPro"/>
</dbReference>
<keyword evidence="1" id="KW-0732">Signal</keyword>
<protein>
    <submittedName>
        <fullName evidence="3">Sporulation related domain-containing protein</fullName>
    </submittedName>
</protein>
<dbReference type="InterPro" id="IPR036680">
    <property type="entry name" value="SPOR-like_sf"/>
</dbReference>
<evidence type="ECO:0000313" key="3">
    <source>
        <dbReference type="EMBL" id="SEH89860.1"/>
    </source>
</evidence>
<sequence length="129" mass="15091">MNKLRFYKVFIILILTNLPVVRSHAQINITETNDQKTIDLLLDRKMSQNNQFSLYTNFSVQLKNGLKEDVETLYKDFTAQYPEIDATIIFANPKFKLVVGNFKHKIEAEHLLKKIISKYPDAFVVKLKK</sequence>
<feature type="signal peptide" evidence="1">
    <location>
        <begin position="1"/>
        <end position="25"/>
    </location>
</feature>
<dbReference type="Pfam" id="PF05036">
    <property type="entry name" value="SPOR"/>
    <property type="match status" value="1"/>
</dbReference>
<dbReference type="RefSeq" id="WP_091099951.1">
    <property type="nucleotide sequence ID" value="NZ_FNXE01000028.1"/>
</dbReference>
<accession>A0A1H6LMP3</accession>
<dbReference type="Gene3D" id="3.30.70.1070">
    <property type="entry name" value="Sporulation related repeat"/>
    <property type="match status" value="1"/>
</dbReference>
<feature type="chain" id="PRO_5011662583" evidence="1">
    <location>
        <begin position="26"/>
        <end position="129"/>
    </location>
</feature>
<proteinExistence type="predicted"/>
<keyword evidence="4" id="KW-1185">Reference proteome</keyword>
<reference evidence="3 4" key="1">
    <citation type="submission" date="2016-10" db="EMBL/GenBank/DDBJ databases">
        <authorList>
            <person name="de Groot N.N."/>
        </authorList>
    </citation>
    <scope>NUCLEOTIDE SEQUENCE [LARGE SCALE GENOMIC DNA]</scope>
    <source>
        <strain evidence="3 4">CGMCC 1.10825</strain>
    </source>
</reference>
<feature type="domain" description="SPOR" evidence="2">
    <location>
        <begin position="67"/>
        <end position="126"/>
    </location>
</feature>
<gene>
    <name evidence="3" type="ORF">SAMN02927937_02017</name>
</gene>
<dbReference type="InterPro" id="IPR007730">
    <property type="entry name" value="SPOR-like_dom"/>
</dbReference>